<dbReference type="CDD" id="cd18809">
    <property type="entry name" value="SF1_C_RecD"/>
    <property type="match status" value="1"/>
</dbReference>
<dbReference type="SUPFAM" id="SSF52540">
    <property type="entry name" value="P-loop containing nucleoside triphosphate hydrolases"/>
    <property type="match status" value="2"/>
</dbReference>
<feature type="domain" description="DNA helicase Pif1-like 2B" evidence="8">
    <location>
        <begin position="767"/>
        <end position="812"/>
    </location>
</feature>
<keyword evidence="6" id="KW-0547">Nucleotide-binding</keyword>
<dbReference type="PANTHER" id="PTHR10492:SF101">
    <property type="entry name" value="ATP-DEPENDENT DNA HELICASE"/>
    <property type="match status" value="1"/>
</dbReference>
<keyword evidence="6" id="KW-0227">DNA damage</keyword>
<evidence type="ECO:0000259" key="8">
    <source>
        <dbReference type="Pfam" id="PF21530"/>
    </source>
</evidence>
<accession>A0A392LXD4</accession>
<dbReference type="PANTHER" id="PTHR10492">
    <property type="match status" value="1"/>
</dbReference>
<dbReference type="Gene3D" id="2.40.330.10">
    <property type="entry name" value="DNA-binding pseudobarrel domain"/>
    <property type="match status" value="2"/>
</dbReference>
<dbReference type="Proteomes" id="UP000265520">
    <property type="component" value="Unassembled WGS sequence"/>
</dbReference>
<keyword evidence="3" id="KW-0238">DNA-binding</keyword>
<evidence type="ECO:0000313" key="10">
    <source>
        <dbReference type="Proteomes" id="UP000265520"/>
    </source>
</evidence>
<keyword evidence="6" id="KW-0233">DNA recombination</keyword>
<proteinExistence type="inferred from homology"/>
<name>A0A392LXD4_9FABA</name>
<keyword evidence="6" id="KW-0378">Hydrolase</keyword>
<dbReference type="GO" id="GO:0016887">
    <property type="term" value="F:ATP hydrolysis activity"/>
    <property type="evidence" value="ECO:0007669"/>
    <property type="project" value="RHEA"/>
</dbReference>
<gene>
    <name evidence="9" type="ORF">A2U01_0000061</name>
</gene>
<dbReference type="GO" id="GO:0003677">
    <property type="term" value="F:DNA binding"/>
    <property type="evidence" value="ECO:0007669"/>
    <property type="project" value="UniProtKB-KW"/>
</dbReference>
<comment type="catalytic activity">
    <reaction evidence="6">
        <text>ATP + H2O = ADP + phosphate + H(+)</text>
        <dbReference type="Rhea" id="RHEA:13065"/>
        <dbReference type="ChEBI" id="CHEBI:15377"/>
        <dbReference type="ChEBI" id="CHEBI:15378"/>
        <dbReference type="ChEBI" id="CHEBI:30616"/>
        <dbReference type="ChEBI" id="CHEBI:43474"/>
        <dbReference type="ChEBI" id="CHEBI:456216"/>
        <dbReference type="EC" id="5.6.2.3"/>
    </reaction>
</comment>
<dbReference type="SUPFAM" id="SSF101936">
    <property type="entry name" value="DNA-binding pseudobarrel domain"/>
    <property type="match status" value="2"/>
</dbReference>
<keyword evidence="5" id="KW-0539">Nucleus</keyword>
<dbReference type="AlphaFoldDB" id="A0A392LXD4"/>
<comment type="similarity">
    <text evidence="6">Belongs to the helicase family.</text>
</comment>
<dbReference type="GO" id="GO:0000723">
    <property type="term" value="P:telomere maintenance"/>
    <property type="evidence" value="ECO:0007669"/>
    <property type="project" value="InterPro"/>
</dbReference>
<dbReference type="GO" id="GO:0005634">
    <property type="term" value="C:nucleus"/>
    <property type="evidence" value="ECO:0007669"/>
    <property type="project" value="UniProtKB-SubCell"/>
</dbReference>
<dbReference type="Pfam" id="PF21530">
    <property type="entry name" value="Pif1_2B_dom"/>
    <property type="match status" value="1"/>
</dbReference>
<dbReference type="Pfam" id="PF05970">
    <property type="entry name" value="PIF1"/>
    <property type="match status" value="1"/>
</dbReference>
<dbReference type="GO" id="GO:0005524">
    <property type="term" value="F:ATP binding"/>
    <property type="evidence" value="ECO:0007669"/>
    <property type="project" value="UniProtKB-KW"/>
</dbReference>
<evidence type="ECO:0000256" key="3">
    <source>
        <dbReference type="ARBA" id="ARBA00023125"/>
    </source>
</evidence>
<comment type="cofactor">
    <cofactor evidence="6">
        <name>Mg(2+)</name>
        <dbReference type="ChEBI" id="CHEBI:18420"/>
    </cofactor>
</comment>
<keyword evidence="4" id="KW-0804">Transcription</keyword>
<evidence type="ECO:0000313" key="9">
    <source>
        <dbReference type="EMBL" id="MCH79314.1"/>
    </source>
</evidence>
<reference evidence="9 10" key="1">
    <citation type="journal article" date="2018" name="Front. Plant Sci.">
        <title>Red Clover (Trifolium pratense) and Zigzag Clover (T. medium) - A Picture of Genomic Similarities and Differences.</title>
        <authorList>
            <person name="Dluhosova J."/>
            <person name="Istvanek J."/>
            <person name="Nedelnik J."/>
            <person name="Repkova J."/>
        </authorList>
    </citation>
    <scope>NUCLEOTIDE SEQUENCE [LARGE SCALE GENOMIC DNA]</scope>
    <source>
        <strain evidence="10">cv. 10/8</strain>
        <tissue evidence="9">Leaf</tissue>
    </source>
</reference>
<dbReference type="InterPro" id="IPR049163">
    <property type="entry name" value="Pif1-like_2B_dom"/>
</dbReference>
<comment type="subcellular location">
    <subcellularLocation>
        <location evidence="1">Nucleus</location>
    </subcellularLocation>
</comment>
<dbReference type="GO" id="GO:0006310">
    <property type="term" value="P:DNA recombination"/>
    <property type="evidence" value="ECO:0007669"/>
    <property type="project" value="UniProtKB-KW"/>
</dbReference>
<keyword evidence="10" id="KW-1185">Reference proteome</keyword>
<keyword evidence="6" id="KW-0234">DNA repair</keyword>
<evidence type="ECO:0000259" key="7">
    <source>
        <dbReference type="Pfam" id="PF05970"/>
    </source>
</evidence>
<sequence>VYTIEFQKRGLPHAHILIFLQAAYRIVNPHNIDKIISAEIPDQAKDPELFEIVSSLMIHGPCGQQNKNSPCMHQGKCSKYYPKKFVRNTIIDSEGYPVYRRRDNGVAIQRGKYFADNRFVVPYNPHLLLRYNAHINVEWCNQSRSIKYLFKYVNKGHDRVTAGFYHSSDDKNGSRGFDEIKMYYDCRYLSACEAVWRIFVFDVNYRQPSVERLGFHLEGEQSVIFPDDASIEEIVQKPYAKHTKFLAWMDANKQYPHARNLTYAEFPSKFVWKKDKCRWSPRQRGFSVGRGATSFEDIRTVNNVTYDTFKDACFALGLMKDDREFIYAIKEAAYWGAGSYLRKLFAALLVSGQLHQPLTVWTNTWEDLTDDIQHRQRRILGLDGLVLTAKQKQSYALAEIEDTLRCNGKSLDDFSDMPRPDPALVRDIGNRLIYDELNYDRQALSKEHAALMSTMTSEQRRVYDKIITRVQNNRPGFFFLYGYGGTGKTYIWRALSAAIRSRGEIVLAVASSGIAALLIPGGRTAHSRFAIPLNINEYSTCPIGKEEPLAKLIRRAKLIIWDEAPMMHRHCFEAVDRTFKDIMNEQRYPFGGKVVVLGGDFRQILPVIPKGTRYEIVQATINSSPLWHCCEVLTLTTNMRLLAGCPASDVEKRSFSEWILRIGDGTLGDSDDEYIKIQIPHDLLISPSHDPLSAIVESTYPNLLSNMNDSSFFRNRAVLAPKNTVVDTINEYILEQIPGEDKIYLSYDSPCSGDSDNGVFDDVHTAEFLNTIVSSGIPNHKLRLKKGVPVMLMRNMDQSAGLCNGTRLIITRMGTYVVEGRIISGSNIGDKVYIPRLSLIPSDKRLPFKFERRQFPLKVSFAMTINKSQGQSLKYVGVYLPQSIFSHGQLYVALSRVTSREGLKILICDDQDIEWDLQGHALMPSTCYVEFNPIATRAKFPACFTKDFGSFIGNYVILQDRERNRIQVSVKRKNCSIYFTEGWSEMGAFYGINTGGWLVILYVNPRFFRIKVLDRYGAEVAYPLKTPPHSIMLVGGGTEKSPVPIDRFVVPPTEFCHVLEKTLTSVDVESGVLTLLWNGFCEYALPKSNTDLILVDWLGHTWKCNLQFASHLPNKCQISGQWRNICKAHQLIEDCVVKFCVTEMSNNKTIHFRIASCISIRTTLIAPATSSAYKTFYQVENYFML</sequence>
<keyword evidence="2" id="KW-0805">Transcription regulation</keyword>
<dbReference type="InterPro" id="IPR010285">
    <property type="entry name" value="DNA_helicase_pif1-like_DEAD"/>
</dbReference>
<comment type="caution">
    <text evidence="9">The sequence shown here is derived from an EMBL/GenBank/DDBJ whole genome shotgun (WGS) entry which is preliminary data.</text>
</comment>
<protein>
    <recommendedName>
        <fullName evidence="6">ATP-dependent DNA helicase</fullName>
        <ecNumber evidence="6">5.6.2.3</ecNumber>
    </recommendedName>
</protein>
<evidence type="ECO:0000256" key="4">
    <source>
        <dbReference type="ARBA" id="ARBA00023163"/>
    </source>
</evidence>
<evidence type="ECO:0000256" key="5">
    <source>
        <dbReference type="ARBA" id="ARBA00023242"/>
    </source>
</evidence>
<dbReference type="EC" id="5.6.2.3" evidence="6"/>
<feature type="non-terminal residue" evidence="9">
    <location>
        <position position="1"/>
    </location>
</feature>
<dbReference type="Gene3D" id="3.40.50.300">
    <property type="entry name" value="P-loop containing nucleotide triphosphate hydrolases"/>
    <property type="match status" value="1"/>
</dbReference>
<dbReference type="InterPro" id="IPR027417">
    <property type="entry name" value="P-loop_NTPase"/>
</dbReference>
<organism evidence="9 10">
    <name type="scientific">Trifolium medium</name>
    <dbReference type="NCBI Taxonomy" id="97028"/>
    <lineage>
        <taxon>Eukaryota</taxon>
        <taxon>Viridiplantae</taxon>
        <taxon>Streptophyta</taxon>
        <taxon>Embryophyta</taxon>
        <taxon>Tracheophyta</taxon>
        <taxon>Spermatophyta</taxon>
        <taxon>Magnoliopsida</taxon>
        <taxon>eudicotyledons</taxon>
        <taxon>Gunneridae</taxon>
        <taxon>Pentapetalae</taxon>
        <taxon>rosids</taxon>
        <taxon>fabids</taxon>
        <taxon>Fabales</taxon>
        <taxon>Fabaceae</taxon>
        <taxon>Papilionoideae</taxon>
        <taxon>50 kb inversion clade</taxon>
        <taxon>NPAAA clade</taxon>
        <taxon>Hologalegina</taxon>
        <taxon>IRL clade</taxon>
        <taxon>Trifolieae</taxon>
        <taxon>Trifolium</taxon>
    </lineage>
</organism>
<dbReference type="EMBL" id="LXQA010000034">
    <property type="protein sequence ID" value="MCH79314.1"/>
    <property type="molecule type" value="Genomic_DNA"/>
</dbReference>
<keyword evidence="6 9" id="KW-0347">Helicase</keyword>
<feature type="domain" description="DNA helicase Pif1-like DEAD-box helicase" evidence="7">
    <location>
        <begin position="455"/>
        <end position="672"/>
    </location>
</feature>
<dbReference type="InterPro" id="IPR015300">
    <property type="entry name" value="DNA-bd_pseudobarrel_sf"/>
</dbReference>
<dbReference type="FunFam" id="3.40.50.300:FF:002884">
    <property type="entry name" value="ATP-dependent DNA helicase"/>
    <property type="match status" value="1"/>
</dbReference>
<evidence type="ECO:0000256" key="1">
    <source>
        <dbReference type="ARBA" id="ARBA00004123"/>
    </source>
</evidence>
<dbReference type="GO" id="GO:0043139">
    <property type="term" value="F:5'-3' DNA helicase activity"/>
    <property type="evidence" value="ECO:0007669"/>
    <property type="project" value="UniProtKB-EC"/>
</dbReference>
<evidence type="ECO:0000256" key="2">
    <source>
        <dbReference type="ARBA" id="ARBA00023015"/>
    </source>
</evidence>
<dbReference type="GO" id="GO:0006281">
    <property type="term" value="P:DNA repair"/>
    <property type="evidence" value="ECO:0007669"/>
    <property type="project" value="UniProtKB-KW"/>
</dbReference>
<keyword evidence="6" id="KW-0067">ATP-binding</keyword>
<evidence type="ECO:0000256" key="6">
    <source>
        <dbReference type="RuleBase" id="RU363044"/>
    </source>
</evidence>